<dbReference type="EMBL" id="AP023343">
    <property type="protein sequence ID" value="BCI86076.1"/>
    <property type="molecule type" value="Genomic_DNA"/>
</dbReference>
<keyword evidence="2" id="KW-1185">Reference proteome</keyword>
<evidence type="ECO:0000313" key="1">
    <source>
        <dbReference type="EMBL" id="BCI86076.1"/>
    </source>
</evidence>
<name>A0A7G1I505_MYCKA</name>
<proteinExistence type="predicted"/>
<evidence type="ECO:0000313" key="2">
    <source>
        <dbReference type="Proteomes" id="UP000516380"/>
    </source>
</evidence>
<gene>
    <name evidence="1" type="ORF">NIIDMKKI_12820</name>
</gene>
<protein>
    <submittedName>
        <fullName evidence="1">Uncharacterized protein</fullName>
    </submittedName>
</protein>
<dbReference type="AlphaFoldDB" id="A0A7G1I505"/>
<reference evidence="1 2" key="1">
    <citation type="submission" date="2020-07" db="EMBL/GenBank/DDBJ databases">
        <title>Mycobacterium kansasii (former subtype) with zoonotic potential isolated from diseased indoor pet cat, Japan.</title>
        <authorList>
            <person name="Fukano H."/>
            <person name="Terazono T."/>
            <person name="Hoshino Y."/>
        </authorList>
    </citation>
    <scope>NUCLEOTIDE SEQUENCE [LARGE SCALE GENOMIC DNA]</scope>
    <source>
        <strain evidence="1 2">Kuro-I</strain>
    </source>
</reference>
<sequence length="83" mass="9353">MSHTEIPTDLLREMASFIDCIYAAAALPKGVDHYVQVNIAVTRLAGLQPLVKWLEYIQATWDAERRPMSMRAAMFAASLKDRS</sequence>
<accession>A0A7G1I505</accession>
<dbReference type="Proteomes" id="UP000516380">
    <property type="component" value="Chromosome"/>
</dbReference>
<organism evidence="1 2">
    <name type="scientific">Mycobacterium kansasii</name>
    <dbReference type="NCBI Taxonomy" id="1768"/>
    <lineage>
        <taxon>Bacteria</taxon>
        <taxon>Bacillati</taxon>
        <taxon>Actinomycetota</taxon>
        <taxon>Actinomycetes</taxon>
        <taxon>Mycobacteriales</taxon>
        <taxon>Mycobacteriaceae</taxon>
        <taxon>Mycobacterium</taxon>
    </lineage>
</organism>